<feature type="region of interest" description="Disordered" evidence="1">
    <location>
        <begin position="205"/>
        <end position="238"/>
    </location>
</feature>
<dbReference type="Gene3D" id="1.20.120.450">
    <property type="entry name" value="dinb family like domain"/>
    <property type="match status" value="1"/>
</dbReference>
<dbReference type="NCBIfam" id="TIGR03083">
    <property type="entry name" value="maleylpyruvate isomerase family mycothiol-dependent enzyme"/>
    <property type="match status" value="1"/>
</dbReference>
<accession>A0AB39RNE7</accession>
<evidence type="ECO:0000259" key="2">
    <source>
        <dbReference type="Pfam" id="PF11716"/>
    </source>
</evidence>
<dbReference type="InterPro" id="IPR034660">
    <property type="entry name" value="DinB/YfiT-like"/>
</dbReference>
<feature type="domain" description="Mycothiol-dependent maleylpyruvate isomerase metal-binding" evidence="2">
    <location>
        <begin position="21"/>
        <end position="82"/>
    </location>
</feature>
<protein>
    <submittedName>
        <fullName evidence="3">Maleylpyruvate isomerase family mycothiol-dependent enzyme</fullName>
    </submittedName>
</protein>
<dbReference type="InterPro" id="IPR024344">
    <property type="entry name" value="MDMPI_metal-binding"/>
</dbReference>
<dbReference type="EMBL" id="CP163443">
    <property type="protein sequence ID" value="XDQ56171.1"/>
    <property type="molecule type" value="Genomic_DNA"/>
</dbReference>
<dbReference type="AlphaFoldDB" id="A0AB39RNE7"/>
<evidence type="ECO:0000313" key="3">
    <source>
        <dbReference type="EMBL" id="XDQ56171.1"/>
    </source>
</evidence>
<dbReference type="GO" id="GO:0016853">
    <property type="term" value="F:isomerase activity"/>
    <property type="evidence" value="ECO:0007669"/>
    <property type="project" value="UniProtKB-KW"/>
</dbReference>
<evidence type="ECO:0000256" key="1">
    <source>
        <dbReference type="SAM" id="MobiDB-lite"/>
    </source>
</evidence>
<proteinExistence type="predicted"/>
<feature type="compositionally biased region" description="Basic and acidic residues" evidence="1">
    <location>
        <begin position="229"/>
        <end position="238"/>
    </location>
</feature>
<dbReference type="SUPFAM" id="SSF109854">
    <property type="entry name" value="DinB/YfiT-like putative metalloenzymes"/>
    <property type="match status" value="1"/>
</dbReference>
<dbReference type="RefSeq" id="WP_369249277.1">
    <property type="nucleotide sequence ID" value="NZ_CP163443.1"/>
</dbReference>
<dbReference type="GO" id="GO:0046872">
    <property type="term" value="F:metal ion binding"/>
    <property type="evidence" value="ECO:0007669"/>
    <property type="project" value="InterPro"/>
</dbReference>
<dbReference type="Pfam" id="PF11716">
    <property type="entry name" value="MDMPI_N"/>
    <property type="match status" value="1"/>
</dbReference>
<keyword evidence="3" id="KW-0413">Isomerase</keyword>
<dbReference type="InterPro" id="IPR017517">
    <property type="entry name" value="Maleyloyr_isom"/>
</dbReference>
<gene>
    <name evidence="3" type="ORF">AB5J53_33120</name>
</gene>
<reference evidence="3" key="1">
    <citation type="submission" date="2024-07" db="EMBL/GenBank/DDBJ databases">
        <authorList>
            <person name="Yu S.T."/>
        </authorList>
    </citation>
    <scope>NUCLEOTIDE SEQUENCE</scope>
    <source>
        <strain evidence="3">R41</strain>
    </source>
</reference>
<organism evidence="3">
    <name type="scientific">Streptomyces sp. R41</name>
    <dbReference type="NCBI Taxonomy" id="3238632"/>
    <lineage>
        <taxon>Bacteria</taxon>
        <taxon>Bacillati</taxon>
        <taxon>Actinomycetota</taxon>
        <taxon>Actinomycetes</taxon>
        <taxon>Kitasatosporales</taxon>
        <taxon>Streptomycetaceae</taxon>
        <taxon>Streptomyces</taxon>
    </lineage>
</organism>
<name>A0AB39RNE7_9ACTN</name>
<sequence length="238" mass="26190">MGRVTGVVLVVDECWRVIDGERASLVDLLEGLSPEEWEMPTQCGDWRVRDVAAHLTIAARVSYGTVVRELVRARGNFDRMIHDTGIHEGQRPVTEIVANLRSIIGSRRLAPGTTRREPLLDILVHGQDIALALGREREMPVEAARDAADRVWTMRFPPRPWPLPRGRLVATDVEWTRGEGAEIRGPIAALLLLLTGRPAAAEVRLEGRAGGPRRSWSTGQCRLGGEPPTADKAEPVGD</sequence>